<proteinExistence type="predicted"/>
<dbReference type="STRING" id="516051.VC82_864"/>
<protein>
    <submittedName>
        <fullName evidence="1">Uncharacterized protein</fullName>
    </submittedName>
</protein>
<keyword evidence="2" id="KW-1185">Reference proteome</keyword>
<evidence type="ECO:0000313" key="2">
    <source>
        <dbReference type="Proteomes" id="UP000032726"/>
    </source>
</evidence>
<reference evidence="1 2" key="1">
    <citation type="submission" date="2015-03" db="EMBL/GenBank/DDBJ databases">
        <title>Complete genome sequence of Muricauda lutaonensis CC-HSB-11T, isolated from a coastal hot spring.</title>
        <authorList>
            <person name="Kim K.M."/>
        </authorList>
    </citation>
    <scope>NUCLEOTIDE SEQUENCE [LARGE SCALE GENOMIC DNA]</scope>
    <source>
        <strain evidence="1 2">CC-HSB-11</strain>
    </source>
</reference>
<sequence>MSSKHVPQPLQASYENHFNGTAYDQHYIMINQFVNEANYNGFWEGFFGQLSNHQGEDRLVKYPDK</sequence>
<dbReference type="RefSeq" id="WP_045801275.1">
    <property type="nucleotide sequence ID" value="NZ_CP011071.1"/>
</dbReference>
<evidence type="ECO:0000313" key="1">
    <source>
        <dbReference type="EMBL" id="AKA34518.1"/>
    </source>
</evidence>
<dbReference type="KEGG" id="mlt:VC82_864"/>
<dbReference type="EMBL" id="CP011071">
    <property type="protein sequence ID" value="AKA34518.1"/>
    <property type="molecule type" value="Genomic_DNA"/>
</dbReference>
<accession>A0A0D5YRM6</accession>
<dbReference type="HOGENOM" id="CLU_2845075_0_0_10"/>
<organism evidence="1 2">
    <name type="scientific">Flagellimonas lutaonensis</name>
    <dbReference type="NCBI Taxonomy" id="516051"/>
    <lineage>
        <taxon>Bacteria</taxon>
        <taxon>Pseudomonadati</taxon>
        <taxon>Bacteroidota</taxon>
        <taxon>Flavobacteriia</taxon>
        <taxon>Flavobacteriales</taxon>
        <taxon>Flavobacteriaceae</taxon>
        <taxon>Flagellimonas</taxon>
    </lineage>
</organism>
<dbReference type="Proteomes" id="UP000032726">
    <property type="component" value="Chromosome"/>
</dbReference>
<name>A0A0D5YRM6_9FLAO</name>
<gene>
    <name evidence="1" type="ORF">VC82_864</name>
</gene>
<dbReference type="AlphaFoldDB" id="A0A0D5YRM6"/>